<comment type="caution">
    <text evidence="2">The sequence shown here is derived from an EMBL/GenBank/DDBJ whole genome shotgun (WGS) entry which is preliminary data.</text>
</comment>
<keyword evidence="1" id="KW-0812">Transmembrane</keyword>
<keyword evidence="3" id="KW-1185">Reference proteome</keyword>
<feature type="transmembrane region" description="Helical" evidence="1">
    <location>
        <begin position="50"/>
        <end position="71"/>
    </location>
</feature>
<keyword evidence="1" id="KW-0472">Membrane</keyword>
<keyword evidence="1" id="KW-1133">Transmembrane helix</keyword>
<dbReference type="Proteomes" id="UP001630127">
    <property type="component" value="Unassembled WGS sequence"/>
</dbReference>
<reference evidence="2 3" key="1">
    <citation type="submission" date="2024-11" db="EMBL/GenBank/DDBJ databases">
        <title>A near-complete genome assembly of Cinchona calisaya.</title>
        <authorList>
            <person name="Lian D.C."/>
            <person name="Zhao X.W."/>
            <person name="Wei L."/>
        </authorList>
    </citation>
    <scope>NUCLEOTIDE SEQUENCE [LARGE SCALE GENOMIC DNA]</scope>
    <source>
        <tissue evidence="2">Nenye</tissue>
    </source>
</reference>
<gene>
    <name evidence="2" type="ORF">ACH5RR_012736</name>
</gene>
<evidence type="ECO:0000313" key="2">
    <source>
        <dbReference type="EMBL" id="KAL3528080.1"/>
    </source>
</evidence>
<evidence type="ECO:0000313" key="3">
    <source>
        <dbReference type="Proteomes" id="UP001630127"/>
    </source>
</evidence>
<dbReference type="AlphaFoldDB" id="A0ABD3A8G2"/>
<organism evidence="2 3">
    <name type="scientific">Cinchona calisaya</name>
    <dbReference type="NCBI Taxonomy" id="153742"/>
    <lineage>
        <taxon>Eukaryota</taxon>
        <taxon>Viridiplantae</taxon>
        <taxon>Streptophyta</taxon>
        <taxon>Embryophyta</taxon>
        <taxon>Tracheophyta</taxon>
        <taxon>Spermatophyta</taxon>
        <taxon>Magnoliopsida</taxon>
        <taxon>eudicotyledons</taxon>
        <taxon>Gunneridae</taxon>
        <taxon>Pentapetalae</taxon>
        <taxon>asterids</taxon>
        <taxon>lamiids</taxon>
        <taxon>Gentianales</taxon>
        <taxon>Rubiaceae</taxon>
        <taxon>Cinchonoideae</taxon>
        <taxon>Cinchoneae</taxon>
        <taxon>Cinchona</taxon>
    </lineage>
</organism>
<evidence type="ECO:0000256" key="1">
    <source>
        <dbReference type="SAM" id="Phobius"/>
    </source>
</evidence>
<dbReference type="EMBL" id="JBJUIK010000005">
    <property type="protein sequence ID" value="KAL3528080.1"/>
    <property type="molecule type" value="Genomic_DNA"/>
</dbReference>
<name>A0ABD3A8G2_9GENT</name>
<proteinExistence type="predicted"/>
<accession>A0ABD3A8G2</accession>
<sequence>MNLMLVAHHCMISRERTLILYALVKGWTIDIGVEIYKSIRQNALQTNMDFIFPGVITALCAIEGVTSLVMMKRMKISIKTPHQYPLPQPPRPPRPDDLDRVFYAPVSRKTKLDVCVINVKACAVYTGS</sequence>
<protein>
    <submittedName>
        <fullName evidence="2">Uncharacterized protein</fullName>
    </submittedName>
</protein>